<dbReference type="EMBL" id="CAUYUJ010001973">
    <property type="protein sequence ID" value="CAK0798566.1"/>
    <property type="molecule type" value="Genomic_DNA"/>
</dbReference>
<feature type="non-terminal residue" evidence="1">
    <location>
        <position position="126"/>
    </location>
</feature>
<evidence type="ECO:0000313" key="1">
    <source>
        <dbReference type="EMBL" id="CAK0798566.1"/>
    </source>
</evidence>
<protein>
    <submittedName>
        <fullName evidence="1">Uncharacterized protein</fullName>
    </submittedName>
</protein>
<dbReference type="Proteomes" id="UP001189429">
    <property type="component" value="Unassembled WGS sequence"/>
</dbReference>
<gene>
    <name evidence="1" type="ORF">PCOR1329_LOCUS7281</name>
</gene>
<sequence>MQCAVVLKKKPRPAGPRAVYSLLDEGILHTCKLSEVAADVLEPRWAPPGAPSSDRARLLLLALFLLLSNSCLGRSWGASHLSSLSSSLALRPARAALPSLPGGPSVSRVDAVAPGARRWELAAAQQ</sequence>
<comment type="caution">
    <text evidence="1">The sequence shown here is derived from an EMBL/GenBank/DDBJ whole genome shotgun (WGS) entry which is preliminary data.</text>
</comment>
<name>A0ABN9PZ12_9DINO</name>
<accession>A0ABN9PZ12</accession>
<keyword evidence="2" id="KW-1185">Reference proteome</keyword>
<reference evidence="1" key="1">
    <citation type="submission" date="2023-10" db="EMBL/GenBank/DDBJ databases">
        <authorList>
            <person name="Chen Y."/>
            <person name="Shah S."/>
            <person name="Dougan E. K."/>
            <person name="Thang M."/>
            <person name="Chan C."/>
        </authorList>
    </citation>
    <scope>NUCLEOTIDE SEQUENCE [LARGE SCALE GENOMIC DNA]</scope>
</reference>
<proteinExistence type="predicted"/>
<organism evidence="1 2">
    <name type="scientific">Prorocentrum cordatum</name>
    <dbReference type="NCBI Taxonomy" id="2364126"/>
    <lineage>
        <taxon>Eukaryota</taxon>
        <taxon>Sar</taxon>
        <taxon>Alveolata</taxon>
        <taxon>Dinophyceae</taxon>
        <taxon>Prorocentrales</taxon>
        <taxon>Prorocentraceae</taxon>
        <taxon>Prorocentrum</taxon>
    </lineage>
</organism>
<evidence type="ECO:0000313" key="2">
    <source>
        <dbReference type="Proteomes" id="UP001189429"/>
    </source>
</evidence>